<accession>A0A221M7E6</accession>
<evidence type="ECO:0000313" key="2">
    <source>
        <dbReference type="EMBL" id="ASN03561.1"/>
    </source>
</evidence>
<name>A0A221M7E6_9BACI</name>
<dbReference type="CDD" id="cd04301">
    <property type="entry name" value="NAT_SF"/>
    <property type="match status" value="1"/>
</dbReference>
<dbReference type="GO" id="GO:0008999">
    <property type="term" value="F:protein-N-terminal-alanine acetyltransferase activity"/>
    <property type="evidence" value="ECO:0007669"/>
    <property type="project" value="TreeGrafter"/>
</dbReference>
<dbReference type="PROSITE" id="PS51186">
    <property type="entry name" value="GNAT"/>
    <property type="match status" value="1"/>
</dbReference>
<dbReference type="PANTHER" id="PTHR43617:SF20">
    <property type="entry name" value="N-ALPHA-ACETYLTRANSFERASE RIMI"/>
    <property type="match status" value="1"/>
</dbReference>
<dbReference type="OrthoDB" id="7163760at2"/>
<evidence type="ECO:0000313" key="3">
    <source>
        <dbReference type="Proteomes" id="UP000204391"/>
    </source>
</evidence>
<sequence length="277" mass="32370">MLNEQQLNDIKRIQDICEKEESIQLKLNWEMLKARKENEKMDFFHYENDTLIGFLAIYRFGNEYEICGMVHPSYRLCGVFIDLFNDAITAIPDNAKRILINAPAKSQSAKNWLQTKTCEYTFSEYQMKWEYKKLESKDNFVQLREATSEDMEIKIKLDVACFCFDEAGAREFNENNGKNDQKVSYIIEANHEPVGKVGVSHDEKESYIYGFAVFPKFQGQGYGRRALTQIVRDEQKTGKDILLEVAVENKHALKLYEDCGFHAYEVQDYYSLTRLSD</sequence>
<dbReference type="EMBL" id="CP022437">
    <property type="protein sequence ID" value="ASN03561.1"/>
    <property type="molecule type" value="Genomic_DNA"/>
</dbReference>
<dbReference type="KEGG" id="vne:CFK40_00240"/>
<dbReference type="RefSeq" id="WP_089530135.1">
    <property type="nucleotide sequence ID" value="NZ_CP022437.1"/>
</dbReference>
<protein>
    <submittedName>
        <fullName evidence="2">GNAT family N-acetyltransferase</fullName>
    </submittedName>
</protein>
<keyword evidence="3" id="KW-1185">Reference proteome</keyword>
<dbReference type="InterPro" id="IPR050276">
    <property type="entry name" value="MshD_Acetyltransferase"/>
</dbReference>
<reference evidence="2 3" key="1">
    <citation type="journal article" date="2003" name="Int. J. Syst. Evol. Microbiol.">
        <title>Virgibacillus carmonensis sp. nov., Virgibacillus necropolis sp. nov. and Virgibacillus picturae sp. nov., three novel species isolated from deteriorated mural paintings, transfer of the species of the genus salibacillus to Virgibacillus, as Virgibacillus marismortui comb. nov. and Virgibacillus salexigens comb. nov., and emended description of the genus Virgibacillus.</title>
        <authorList>
            <person name="Heyrman J."/>
            <person name="Logan N.A."/>
            <person name="Busse H.J."/>
            <person name="Balcaen A."/>
            <person name="Lebbe L."/>
            <person name="Rodriguez-Diaz M."/>
            <person name="Swings J."/>
            <person name="De Vos P."/>
        </authorList>
    </citation>
    <scope>NUCLEOTIDE SEQUENCE [LARGE SCALE GENOMIC DNA]</scope>
    <source>
        <strain evidence="2 3">LMG 19488</strain>
    </source>
</reference>
<dbReference type="Gene3D" id="3.40.630.30">
    <property type="match status" value="1"/>
</dbReference>
<dbReference type="SUPFAM" id="SSF55729">
    <property type="entry name" value="Acyl-CoA N-acyltransferases (Nat)"/>
    <property type="match status" value="1"/>
</dbReference>
<dbReference type="AlphaFoldDB" id="A0A221M7E6"/>
<organism evidence="2 3">
    <name type="scientific">Virgibacillus necropolis</name>
    <dbReference type="NCBI Taxonomy" id="163877"/>
    <lineage>
        <taxon>Bacteria</taxon>
        <taxon>Bacillati</taxon>
        <taxon>Bacillota</taxon>
        <taxon>Bacilli</taxon>
        <taxon>Bacillales</taxon>
        <taxon>Bacillaceae</taxon>
        <taxon>Virgibacillus</taxon>
    </lineage>
</organism>
<dbReference type="PANTHER" id="PTHR43617">
    <property type="entry name" value="L-AMINO ACID N-ACETYLTRANSFERASE"/>
    <property type="match status" value="1"/>
</dbReference>
<dbReference type="Proteomes" id="UP000204391">
    <property type="component" value="Chromosome"/>
</dbReference>
<proteinExistence type="predicted"/>
<evidence type="ECO:0000259" key="1">
    <source>
        <dbReference type="PROSITE" id="PS51186"/>
    </source>
</evidence>
<keyword evidence="2" id="KW-0808">Transferase</keyword>
<dbReference type="Pfam" id="PF00583">
    <property type="entry name" value="Acetyltransf_1"/>
    <property type="match status" value="1"/>
</dbReference>
<dbReference type="InterPro" id="IPR016181">
    <property type="entry name" value="Acyl_CoA_acyltransferase"/>
</dbReference>
<gene>
    <name evidence="2" type="ORF">CFK40_00240</name>
</gene>
<feature type="domain" description="N-acetyltransferase" evidence="1">
    <location>
        <begin position="141"/>
        <end position="277"/>
    </location>
</feature>
<dbReference type="InterPro" id="IPR000182">
    <property type="entry name" value="GNAT_dom"/>
</dbReference>